<dbReference type="AlphaFoldDB" id="D9QJZ0"/>
<accession>D9QJZ0</accession>
<dbReference type="EMBL" id="CP002102">
    <property type="protein sequence ID" value="ADK99741.1"/>
    <property type="molecule type" value="Genomic_DNA"/>
</dbReference>
<sequence>MNTMNASLMMDKVGTLLVNAALLAALPTAMVAILIQAF</sequence>
<protein>
    <submittedName>
        <fullName evidence="1">Uncharacterized protein</fullName>
    </submittedName>
</protein>
<evidence type="ECO:0000313" key="2">
    <source>
        <dbReference type="Proteomes" id="UP000002696"/>
    </source>
</evidence>
<proteinExistence type="predicted"/>
<dbReference type="STRING" id="633149.Bresu_0427"/>
<dbReference type="Proteomes" id="UP000002696">
    <property type="component" value="Chromosome"/>
</dbReference>
<evidence type="ECO:0000313" key="1">
    <source>
        <dbReference type="EMBL" id="ADK99741.1"/>
    </source>
</evidence>
<organism evidence="1 2">
    <name type="scientific">Brevundimonas subvibrioides (strain ATCC 15264 / DSM 4735 / LMG 14903 / NBRC 16000 / CB 81)</name>
    <name type="common">Caulobacter subvibrioides</name>
    <dbReference type="NCBI Taxonomy" id="633149"/>
    <lineage>
        <taxon>Bacteria</taxon>
        <taxon>Pseudomonadati</taxon>
        <taxon>Pseudomonadota</taxon>
        <taxon>Alphaproteobacteria</taxon>
        <taxon>Caulobacterales</taxon>
        <taxon>Caulobacteraceae</taxon>
        <taxon>Brevundimonas</taxon>
    </lineage>
</organism>
<dbReference type="HOGENOM" id="CLU_219975_0_0_5"/>
<dbReference type="InParanoid" id="D9QJZ0"/>
<dbReference type="KEGG" id="bsb:Bresu_0427"/>
<name>D9QJZ0_BRESC</name>
<keyword evidence="2" id="KW-1185">Reference proteome</keyword>
<gene>
    <name evidence="1" type="ordered locus">Bresu_0427</name>
</gene>
<reference evidence="2" key="1">
    <citation type="journal article" date="2011" name="J. Bacteriol.">
        <title>Genome sequences of eight morphologically diverse alphaproteobacteria.</title>
        <authorList>
            <consortium name="US DOE Joint Genome Institute"/>
            <person name="Brown P.J."/>
            <person name="Kysela D.T."/>
            <person name="Buechlein A."/>
            <person name="Hemmerich C."/>
            <person name="Brun Y.V."/>
        </authorList>
    </citation>
    <scope>NUCLEOTIDE SEQUENCE [LARGE SCALE GENOMIC DNA]</scope>
    <source>
        <strain evidence="2">ATCC 15264 / DSM 4735 / LMG 14903 / NBRC 16000 / CB 81</strain>
    </source>
</reference>